<reference evidence="2 3" key="1">
    <citation type="journal article" date="2007" name="Science">
        <title>Sea anemone genome reveals ancestral eumetazoan gene repertoire and genomic organization.</title>
        <authorList>
            <person name="Putnam N.H."/>
            <person name="Srivastava M."/>
            <person name="Hellsten U."/>
            <person name="Dirks B."/>
            <person name="Chapman J."/>
            <person name="Salamov A."/>
            <person name="Terry A."/>
            <person name="Shapiro H."/>
            <person name="Lindquist E."/>
            <person name="Kapitonov V.V."/>
            <person name="Jurka J."/>
            <person name="Genikhovich G."/>
            <person name="Grigoriev I.V."/>
            <person name="Lucas S.M."/>
            <person name="Steele R.E."/>
            <person name="Finnerty J.R."/>
            <person name="Technau U."/>
            <person name="Martindale M.Q."/>
            <person name="Rokhsar D.S."/>
        </authorList>
    </citation>
    <scope>NUCLEOTIDE SEQUENCE [LARGE SCALE GENOMIC DNA]</scope>
    <source>
        <strain evidence="3">CH2 X CH6</strain>
    </source>
</reference>
<feature type="region of interest" description="Disordered" evidence="1">
    <location>
        <begin position="123"/>
        <end position="154"/>
    </location>
</feature>
<accession>A7S6G9</accession>
<keyword evidence="3" id="KW-1185">Reference proteome</keyword>
<feature type="compositionally biased region" description="Basic and acidic residues" evidence="1">
    <location>
        <begin position="130"/>
        <end position="154"/>
    </location>
</feature>
<evidence type="ECO:0000256" key="1">
    <source>
        <dbReference type="SAM" id="MobiDB-lite"/>
    </source>
</evidence>
<protein>
    <submittedName>
        <fullName evidence="2">Uncharacterized protein</fullName>
    </submittedName>
</protein>
<dbReference type="AlphaFoldDB" id="A7S6G9"/>
<dbReference type="HOGENOM" id="CLU_391969_0_0_1"/>
<dbReference type="KEGG" id="nve:5512453"/>
<dbReference type="Proteomes" id="UP000001593">
    <property type="component" value="Unassembled WGS sequence"/>
</dbReference>
<feature type="compositionally biased region" description="Low complexity" evidence="1">
    <location>
        <begin position="364"/>
        <end position="373"/>
    </location>
</feature>
<dbReference type="OrthoDB" id="5974694at2759"/>
<feature type="compositionally biased region" description="Polar residues" evidence="1">
    <location>
        <begin position="403"/>
        <end position="412"/>
    </location>
</feature>
<organism evidence="2 3">
    <name type="scientific">Nematostella vectensis</name>
    <name type="common">Starlet sea anemone</name>
    <dbReference type="NCBI Taxonomy" id="45351"/>
    <lineage>
        <taxon>Eukaryota</taxon>
        <taxon>Metazoa</taxon>
        <taxon>Cnidaria</taxon>
        <taxon>Anthozoa</taxon>
        <taxon>Hexacorallia</taxon>
        <taxon>Actiniaria</taxon>
        <taxon>Edwardsiidae</taxon>
        <taxon>Nematostella</taxon>
    </lineage>
</organism>
<dbReference type="EMBL" id="DS469587">
    <property type="protein sequence ID" value="EDO40747.1"/>
    <property type="molecule type" value="Genomic_DNA"/>
</dbReference>
<feature type="compositionally biased region" description="Polar residues" evidence="1">
    <location>
        <begin position="340"/>
        <end position="363"/>
    </location>
</feature>
<dbReference type="InParanoid" id="A7S6G9"/>
<feature type="region of interest" description="Disordered" evidence="1">
    <location>
        <begin position="340"/>
        <end position="480"/>
    </location>
</feature>
<feature type="compositionally biased region" description="Basic and acidic residues" evidence="1">
    <location>
        <begin position="435"/>
        <end position="474"/>
    </location>
</feature>
<evidence type="ECO:0000313" key="2">
    <source>
        <dbReference type="EMBL" id="EDO40747.1"/>
    </source>
</evidence>
<proteinExistence type="predicted"/>
<gene>
    <name evidence="2" type="ORF">NEMVEDRAFT_v1g243204</name>
</gene>
<name>A7S6G9_NEMVE</name>
<feature type="compositionally biased region" description="Low complexity" evidence="1">
    <location>
        <begin position="576"/>
        <end position="592"/>
    </location>
</feature>
<sequence length="704" mass="79215">MGDHTSEKLRVENVRLKHQQNELSSDLNEEKEMVKYLHGVIKNYEVLLKRGSKQRDINIPVIASSGSFTSEEAVVYGSEQREKIGLQIGLGMEKVKRKGKEKKEKAGFLRQMREKAFKKKFVSGDTTQRNAKDSERDQTSEVELSMHEKTKGSQLDCHLRQQNESPFVGSSRTSTPIRDFVPGSYFRGRPSGRLENNPAKTESKECRVTIPYPLIDDDLFLCDSHGTKGDETTPSHAPFRKLNFGNYGPDRVYYGRYANRQSPANHSAKFFSIPYKDIVTDVMEEVAEIPEVSDIDRNSSMKVNVMDLIESSWEQMEQACDTEEGDLSDITDGELAQSCNATTSQNKSHANISRNNGNAAQLPSDTDSASSGSKSREEDTTLSRDFGNATPSHEVRDFAVETPSDSVSNAMNPAQAHDICSKPEKQKNSRKTRKNLKEEKHEKPRDLSRNETITKVHDVKEKSHETKTLHEKSSKSNNAFILNDQQCSKDGTIASSNSDPQTDTVTNETGNCTELKQKLSHNKSSNPRVKGDNANAVEASKKQPFDKNHNIRHLSDIKNNAELQSRNINFHRMSRNDSIGSSISNSSNRANNPPQKRKLRDKRNHADEFLARNMGNASRSASDMSQSSPCLSEFEDFSSYNESDSDASLTGDALVQMSWILDRMMSKLKRTKDSLEISDTTLSRMERRVEYLESFAFGEESECL</sequence>
<feature type="region of interest" description="Disordered" evidence="1">
    <location>
        <begin position="179"/>
        <end position="202"/>
    </location>
</feature>
<feature type="compositionally biased region" description="Basic and acidic residues" evidence="1">
    <location>
        <begin position="539"/>
        <end position="556"/>
    </location>
</feature>
<feature type="region of interest" description="Disordered" evidence="1">
    <location>
        <begin position="518"/>
        <end position="559"/>
    </location>
</feature>
<evidence type="ECO:0000313" key="3">
    <source>
        <dbReference type="Proteomes" id="UP000001593"/>
    </source>
</evidence>
<feature type="region of interest" description="Disordered" evidence="1">
    <location>
        <begin position="575"/>
        <end position="603"/>
    </location>
</feature>